<accession>A0A518D1D8</accession>
<evidence type="ECO:0000313" key="2">
    <source>
        <dbReference type="EMBL" id="QDU85269.1"/>
    </source>
</evidence>
<feature type="signal peptide" evidence="1">
    <location>
        <begin position="1"/>
        <end position="20"/>
    </location>
</feature>
<name>A0A518D1D8_9BACT</name>
<keyword evidence="3" id="KW-1185">Reference proteome</keyword>
<organism evidence="2 3">
    <name type="scientific">Rohdeia mirabilis</name>
    <dbReference type="NCBI Taxonomy" id="2528008"/>
    <lineage>
        <taxon>Bacteria</taxon>
        <taxon>Pseudomonadati</taxon>
        <taxon>Planctomycetota</taxon>
        <taxon>Planctomycetia</taxon>
        <taxon>Planctomycetia incertae sedis</taxon>
        <taxon>Rohdeia</taxon>
    </lineage>
</organism>
<dbReference type="AlphaFoldDB" id="A0A518D1D8"/>
<gene>
    <name evidence="2" type="ORF">Pla163_23970</name>
</gene>
<evidence type="ECO:0000256" key="1">
    <source>
        <dbReference type="SAM" id="SignalP"/>
    </source>
</evidence>
<feature type="chain" id="PRO_5021932858" evidence="1">
    <location>
        <begin position="21"/>
        <end position="559"/>
    </location>
</feature>
<reference evidence="2 3" key="1">
    <citation type="submission" date="2019-02" db="EMBL/GenBank/DDBJ databases">
        <title>Deep-cultivation of Planctomycetes and their phenomic and genomic characterization uncovers novel biology.</title>
        <authorList>
            <person name="Wiegand S."/>
            <person name="Jogler M."/>
            <person name="Boedeker C."/>
            <person name="Pinto D."/>
            <person name="Vollmers J."/>
            <person name="Rivas-Marin E."/>
            <person name="Kohn T."/>
            <person name="Peeters S.H."/>
            <person name="Heuer A."/>
            <person name="Rast P."/>
            <person name="Oberbeckmann S."/>
            <person name="Bunk B."/>
            <person name="Jeske O."/>
            <person name="Meyerdierks A."/>
            <person name="Storesund J.E."/>
            <person name="Kallscheuer N."/>
            <person name="Luecker S."/>
            <person name="Lage O.M."/>
            <person name="Pohl T."/>
            <person name="Merkel B.J."/>
            <person name="Hornburger P."/>
            <person name="Mueller R.-W."/>
            <person name="Bruemmer F."/>
            <person name="Labrenz M."/>
            <person name="Spormann A.M."/>
            <person name="Op den Camp H."/>
            <person name="Overmann J."/>
            <person name="Amann R."/>
            <person name="Jetten M.S.M."/>
            <person name="Mascher T."/>
            <person name="Medema M.H."/>
            <person name="Devos D.P."/>
            <person name="Kaster A.-K."/>
            <person name="Ovreas L."/>
            <person name="Rohde M."/>
            <person name="Galperin M.Y."/>
            <person name="Jogler C."/>
        </authorList>
    </citation>
    <scope>NUCLEOTIDE SEQUENCE [LARGE SCALE GENOMIC DNA]</scope>
    <source>
        <strain evidence="2 3">Pla163</strain>
    </source>
</reference>
<keyword evidence="1" id="KW-0732">Signal</keyword>
<sequence precursor="true">MLHRSTICIALVALIPAFLATTGATQDADAPLEATECHGYLQVPIDGAPEEYGGGFSMHVAAWPMLAEHPGPRYQTGLFSTWMFPAPVEPEPDDWFYTDIEGGLGWWRDTRFPTTTPKFIMGGVAHNFRAWANGPGAGKGRDWDEPAGKYGVAQLSPWILWPPDGLNLAQGTSGELLGYGYLPLPLTEAKATTAGHEVPTGDRSWTLFLDAANFKGPVAFFTPFFFSEVTIERTDLVGRFLDSQPSESSRPISMETQHIPAATAQGDDGVLYARIADTRFPVDAKGDAVMVHRHTSYTDAALWNDVAAWFAGGEAASGRITPEHGHVHTIRDGGNWGWSLPTGELRTNAEGRDEEVRAQIAREVFAESVALDEHTFGYRFGAAPGGLLERVGGASGRVAGRGLVRVPEYYRLDTSNDRTSWVPVPAGDVPVRERLAAARFVEPRPAPEPYVTPEDGCWAEPGPVAGPFTAELGDGSVVTYSWYRFADQPALQNADLTAGEREELQRRVELLHRSWTRDQQYLPPATTGTLAAIDPALIVEPPAGFEVGYVPIATRQAAR</sequence>
<dbReference type="EMBL" id="CP036290">
    <property type="protein sequence ID" value="QDU85269.1"/>
    <property type="molecule type" value="Genomic_DNA"/>
</dbReference>
<dbReference type="OrthoDB" id="232963at2"/>
<proteinExistence type="predicted"/>
<dbReference type="Proteomes" id="UP000319342">
    <property type="component" value="Chromosome"/>
</dbReference>
<dbReference type="RefSeq" id="WP_145188309.1">
    <property type="nucleotide sequence ID" value="NZ_CP036290.1"/>
</dbReference>
<evidence type="ECO:0000313" key="3">
    <source>
        <dbReference type="Proteomes" id="UP000319342"/>
    </source>
</evidence>
<protein>
    <submittedName>
        <fullName evidence="2">Uncharacterized protein</fullName>
    </submittedName>
</protein>